<dbReference type="Proteomes" id="UP000243507">
    <property type="component" value="Unassembled WGS sequence"/>
</dbReference>
<organism evidence="3 4">
    <name type="scientific">Pseudothioclava arenosa</name>
    <dbReference type="NCBI Taxonomy" id="1795308"/>
    <lineage>
        <taxon>Bacteria</taxon>
        <taxon>Pseudomonadati</taxon>
        <taxon>Pseudomonadota</taxon>
        <taxon>Alphaproteobacteria</taxon>
        <taxon>Rhodobacterales</taxon>
        <taxon>Paracoccaceae</taxon>
        <taxon>Pseudothioclava</taxon>
    </lineage>
</organism>
<evidence type="ECO:0000256" key="2">
    <source>
        <dbReference type="SAM" id="SignalP"/>
    </source>
</evidence>
<keyword evidence="4" id="KW-1185">Reference proteome</keyword>
<name>A0A2A4CTZ4_9RHOB</name>
<dbReference type="OrthoDB" id="7032059at2"/>
<proteinExistence type="predicted"/>
<keyword evidence="2" id="KW-0732">Signal</keyword>
<comment type="caution">
    <text evidence="3">The sequence shown here is derived from an EMBL/GenBank/DDBJ whole genome shotgun (WGS) entry which is preliminary data.</text>
</comment>
<evidence type="ECO:0000313" key="4">
    <source>
        <dbReference type="Proteomes" id="UP000243507"/>
    </source>
</evidence>
<accession>A0A2A4CTZ4</accession>
<sequence length="131" mass="13235">MTFAPLKLSGLALILGLAAPAYADPALGVGVSFAFGKGAGVDVGVGARVFSDDEEDSTVGSIGLDYMFGSKRVRPTIGIARLGNDSYIGLDMGFGPGGSVDFGLSGGYTDTESSAPAMEPPPQEPYDLGPV</sequence>
<reference evidence="3 4" key="1">
    <citation type="submission" date="2017-09" db="EMBL/GenBank/DDBJ databases">
        <title>A multilocus sequence analysis scheme for characterization of bacteria in the genus Thioclava.</title>
        <authorList>
            <person name="Liu Y."/>
            <person name="Shao Z."/>
        </authorList>
    </citation>
    <scope>NUCLEOTIDE SEQUENCE [LARGE SCALE GENOMIC DNA]</scope>
    <source>
        <strain evidence="3 4">CAU 1312</strain>
    </source>
</reference>
<evidence type="ECO:0000256" key="1">
    <source>
        <dbReference type="SAM" id="MobiDB-lite"/>
    </source>
</evidence>
<gene>
    <name evidence="3" type="ORF">CLN94_03355</name>
</gene>
<feature type="region of interest" description="Disordered" evidence="1">
    <location>
        <begin position="105"/>
        <end position="131"/>
    </location>
</feature>
<evidence type="ECO:0008006" key="5">
    <source>
        <dbReference type="Google" id="ProtNLM"/>
    </source>
</evidence>
<dbReference type="RefSeq" id="WP_096431116.1">
    <property type="nucleotide sequence ID" value="NZ_NTJD01000002.1"/>
</dbReference>
<dbReference type="EMBL" id="NTJD01000002">
    <property type="protein sequence ID" value="PCD77554.1"/>
    <property type="molecule type" value="Genomic_DNA"/>
</dbReference>
<dbReference type="AlphaFoldDB" id="A0A2A4CTZ4"/>
<feature type="chain" id="PRO_5013059692" description="Outer membrane protein beta-barrel domain-containing protein" evidence="2">
    <location>
        <begin position="24"/>
        <end position="131"/>
    </location>
</feature>
<evidence type="ECO:0000313" key="3">
    <source>
        <dbReference type="EMBL" id="PCD77554.1"/>
    </source>
</evidence>
<feature type="signal peptide" evidence="2">
    <location>
        <begin position="1"/>
        <end position="23"/>
    </location>
</feature>
<protein>
    <recommendedName>
        <fullName evidence="5">Outer membrane protein beta-barrel domain-containing protein</fullName>
    </recommendedName>
</protein>